<evidence type="ECO:0000313" key="1">
    <source>
        <dbReference type="EMBL" id="MEQ2236605.1"/>
    </source>
</evidence>
<reference evidence="1 2" key="1">
    <citation type="submission" date="2021-06" db="EMBL/GenBank/DDBJ databases">
        <authorList>
            <person name="Palmer J.M."/>
        </authorList>
    </citation>
    <scope>NUCLEOTIDE SEQUENCE [LARGE SCALE GENOMIC DNA]</scope>
    <source>
        <strain evidence="2">if_2019</strain>
        <tissue evidence="1">Muscle</tissue>
    </source>
</reference>
<name>A0ABV0TUL2_9TELE</name>
<proteinExistence type="predicted"/>
<evidence type="ECO:0000313" key="2">
    <source>
        <dbReference type="Proteomes" id="UP001482620"/>
    </source>
</evidence>
<accession>A0ABV0TUL2</accession>
<gene>
    <name evidence="1" type="ORF">ILYODFUR_014436</name>
</gene>
<dbReference type="Proteomes" id="UP001482620">
    <property type="component" value="Unassembled WGS sequence"/>
</dbReference>
<protein>
    <submittedName>
        <fullName evidence="1">Uncharacterized protein</fullName>
    </submittedName>
</protein>
<dbReference type="EMBL" id="JAHRIQ010047559">
    <property type="protein sequence ID" value="MEQ2236605.1"/>
    <property type="molecule type" value="Genomic_DNA"/>
</dbReference>
<keyword evidence="2" id="KW-1185">Reference proteome</keyword>
<comment type="caution">
    <text evidence="1">The sequence shown here is derived from an EMBL/GenBank/DDBJ whole genome shotgun (WGS) entry which is preliminary data.</text>
</comment>
<organism evidence="1 2">
    <name type="scientific">Ilyodon furcidens</name>
    <name type="common">goldbreast splitfin</name>
    <dbReference type="NCBI Taxonomy" id="33524"/>
    <lineage>
        <taxon>Eukaryota</taxon>
        <taxon>Metazoa</taxon>
        <taxon>Chordata</taxon>
        <taxon>Craniata</taxon>
        <taxon>Vertebrata</taxon>
        <taxon>Euteleostomi</taxon>
        <taxon>Actinopterygii</taxon>
        <taxon>Neopterygii</taxon>
        <taxon>Teleostei</taxon>
        <taxon>Neoteleostei</taxon>
        <taxon>Acanthomorphata</taxon>
        <taxon>Ovalentaria</taxon>
        <taxon>Atherinomorphae</taxon>
        <taxon>Cyprinodontiformes</taxon>
        <taxon>Goodeidae</taxon>
        <taxon>Ilyodon</taxon>
    </lineage>
</organism>
<sequence length="106" mass="12259">MWQHLKPYLTKAHASSSNVCDDRTEKAFSCHASHTTSQQRRHLMVVIQVTPGGHSLLPFSNVELWRYSSSLCMASRYIWVLIKLYSCYSCKHGQYWVSSYVLIAVF</sequence>